<feature type="domain" description="Fibronectin type-III" evidence="2">
    <location>
        <begin position="365"/>
        <end position="457"/>
    </location>
</feature>
<dbReference type="InterPro" id="IPR003961">
    <property type="entry name" value="FN3_dom"/>
</dbReference>
<dbReference type="PANTHER" id="PTHR30383:SF5">
    <property type="entry name" value="SGNH HYDROLASE-TYPE ESTERASE DOMAIN-CONTAINING PROTEIN"/>
    <property type="match status" value="1"/>
</dbReference>
<comment type="caution">
    <text evidence="3">The sequence shown here is derived from an EMBL/GenBank/DDBJ whole genome shotgun (WGS) entry which is preliminary data.</text>
</comment>
<dbReference type="SUPFAM" id="SSF52266">
    <property type="entry name" value="SGNH hydrolase"/>
    <property type="match status" value="1"/>
</dbReference>
<accession>A0ABR4D8Y2</accession>
<dbReference type="PROSITE" id="PS50853">
    <property type="entry name" value="FN3"/>
    <property type="match status" value="2"/>
</dbReference>
<protein>
    <recommendedName>
        <fullName evidence="2">Fibronectin type-III domain-containing protein</fullName>
    </recommendedName>
</protein>
<dbReference type="EMBL" id="JAZGUE010000005">
    <property type="protein sequence ID" value="KAL2266830.1"/>
    <property type="molecule type" value="Genomic_DNA"/>
</dbReference>
<dbReference type="Gene3D" id="3.40.50.1110">
    <property type="entry name" value="SGNH hydrolase"/>
    <property type="match status" value="1"/>
</dbReference>
<dbReference type="InterPro" id="IPR051532">
    <property type="entry name" value="Ester_Hydrolysis_Enzymes"/>
</dbReference>
<dbReference type="InterPro" id="IPR001087">
    <property type="entry name" value="GDSL"/>
</dbReference>
<dbReference type="Pfam" id="PF00657">
    <property type="entry name" value="Lipase_GDSL"/>
    <property type="match status" value="1"/>
</dbReference>
<reference evidence="3 4" key="1">
    <citation type="journal article" date="2024" name="Commun. Biol.">
        <title>Comparative genomic analysis of thermophilic fungi reveals convergent evolutionary adaptations and gene losses.</title>
        <authorList>
            <person name="Steindorff A.S."/>
            <person name="Aguilar-Pontes M.V."/>
            <person name="Robinson A.J."/>
            <person name="Andreopoulos B."/>
            <person name="LaButti K."/>
            <person name="Kuo A."/>
            <person name="Mondo S."/>
            <person name="Riley R."/>
            <person name="Otillar R."/>
            <person name="Haridas S."/>
            <person name="Lipzen A."/>
            <person name="Grimwood J."/>
            <person name="Schmutz J."/>
            <person name="Clum A."/>
            <person name="Reid I.D."/>
            <person name="Moisan M.C."/>
            <person name="Butler G."/>
            <person name="Nguyen T.T.M."/>
            <person name="Dewar K."/>
            <person name="Conant G."/>
            <person name="Drula E."/>
            <person name="Henrissat B."/>
            <person name="Hansel C."/>
            <person name="Singer S."/>
            <person name="Hutchinson M.I."/>
            <person name="de Vries R.P."/>
            <person name="Natvig D.O."/>
            <person name="Powell A.J."/>
            <person name="Tsang A."/>
            <person name="Grigoriev I.V."/>
        </authorList>
    </citation>
    <scope>NUCLEOTIDE SEQUENCE [LARGE SCALE GENOMIC DNA]</scope>
    <source>
        <strain evidence="3 4">ATCC 22073</strain>
    </source>
</reference>
<dbReference type="GeneID" id="98127509"/>
<dbReference type="Pfam" id="PF00041">
    <property type="entry name" value="fn3"/>
    <property type="match status" value="1"/>
</dbReference>
<feature type="compositionally biased region" description="Pro residues" evidence="1">
    <location>
        <begin position="60"/>
        <end position="69"/>
    </location>
</feature>
<dbReference type="Proteomes" id="UP001600064">
    <property type="component" value="Unassembled WGS sequence"/>
</dbReference>
<dbReference type="PANTHER" id="PTHR30383">
    <property type="entry name" value="THIOESTERASE 1/PROTEASE 1/LYSOPHOSPHOLIPASE L1"/>
    <property type="match status" value="1"/>
</dbReference>
<evidence type="ECO:0000259" key="2">
    <source>
        <dbReference type="PROSITE" id="PS50853"/>
    </source>
</evidence>
<name>A0ABR4D8Y2_9PEZI</name>
<dbReference type="SMART" id="SM00060">
    <property type="entry name" value="FN3"/>
    <property type="match status" value="2"/>
</dbReference>
<dbReference type="InterPro" id="IPR036514">
    <property type="entry name" value="SGNH_hydro_sf"/>
</dbReference>
<dbReference type="Gene3D" id="2.60.40.10">
    <property type="entry name" value="Immunoglobulins"/>
    <property type="match status" value="3"/>
</dbReference>
<dbReference type="InterPro" id="IPR036116">
    <property type="entry name" value="FN3_sf"/>
</dbReference>
<gene>
    <name evidence="3" type="ORF">VTJ83DRAFT_6182</name>
</gene>
<feature type="domain" description="Fibronectin type-III" evidence="2">
    <location>
        <begin position="271"/>
        <end position="361"/>
    </location>
</feature>
<dbReference type="SUPFAM" id="SSF49265">
    <property type="entry name" value="Fibronectin type III"/>
    <property type="match status" value="2"/>
</dbReference>
<dbReference type="InterPro" id="IPR013783">
    <property type="entry name" value="Ig-like_fold"/>
</dbReference>
<sequence length="582" mass="64094">MATLQPPDEVPYAFRVMVVGDSISHGREGDWTWRYRIWQWFRKEGVAVRFVGPYTGTVPPNDPHPPRPPRCPDDPADAAPVVRTHGGYAAGVDPEFLANSAHFSGSGRLALQAKDLIAEQVAAYQPDICLVELGFNDLAWLRCDPIEVLTSIETLVHRARSAKHNLKFAIANIPHRTSLPGRDDLPLSTNRYNETLARSIPKWSLPESPIALVRFCENYSCGGNNSKAAYDGLHPNALGEFQIAQAFSRTLISAFSLGRTPLEMPSNVPARPLNVPAQLKAVSDPSGIIASWEPVYGAYGYDLHHRRAGQTRWSQTHVDCNRYYWQQLRKGDTVECRVRASGGDFLKSSWTQVVSAMAQPLTPLPPSNIRAHADTSELVISWDPPPPPPAGELDRFSVTLFDGDRTGAYPLVTGVRGNKIMIPNLIPGHKYFILLSTWSSVGQGVTAGTRAVRAGRGRPCPPRFILAKAIDSTTVEVSWPDVAGAAGYDVWYRRGFPLPCSREADSSKLVARKAPVVHDRICTGWKAIVSDLKPCVWEWEFAVTAYNGSDDSPIFRWVTAPRLTTEASLTTDDTVHITITCG</sequence>
<evidence type="ECO:0000313" key="3">
    <source>
        <dbReference type="EMBL" id="KAL2266830.1"/>
    </source>
</evidence>
<dbReference type="CDD" id="cd00063">
    <property type="entry name" value="FN3"/>
    <property type="match status" value="1"/>
</dbReference>
<proteinExistence type="predicted"/>
<feature type="region of interest" description="Disordered" evidence="1">
    <location>
        <begin position="56"/>
        <end position="77"/>
    </location>
</feature>
<organism evidence="3 4">
    <name type="scientific">Remersonia thermophila</name>
    <dbReference type="NCBI Taxonomy" id="72144"/>
    <lineage>
        <taxon>Eukaryota</taxon>
        <taxon>Fungi</taxon>
        <taxon>Dikarya</taxon>
        <taxon>Ascomycota</taxon>
        <taxon>Pezizomycotina</taxon>
        <taxon>Sordariomycetes</taxon>
        <taxon>Sordariomycetidae</taxon>
        <taxon>Sordariales</taxon>
        <taxon>Sordariales incertae sedis</taxon>
        <taxon>Remersonia</taxon>
    </lineage>
</organism>
<evidence type="ECO:0000256" key="1">
    <source>
        <dbReference type="SAM" id="MobiDB-lite"/>
    </source>
</evidence>
<keyword evidence="4" id="KW-1185">Reference proteome</keyword>
<evidence type="ECO:0000313" key="4">
    <source>
        <dbReference type="Proteomes" id="UP001600064"/>
    </source>
</evidence>
<dbReference type="RefSeq" id="XP_070865557.1">
    <property type="nucleotide sequence ID" value="XM_071012865.1"/>
</dbReference>